<evidence type="ECO:0000313" key="1">
    <source>
        <dbReference type="EMBL" id="MBX47810.1"/>
    </source>
</evidence>
<accession>A0A2P2NZA7</accession>
<proteinExistence type="predicted"/>
<dbReference type="EMBL" id="GGEC01067326">
    <property type="protein sequence ID" value="MBX47810.1"/>
    <property type="molecule type" value="Transcribed_RNA"/>
</dbReference>
<dbReference type="AlphaFoldDB" id="A0A2P2NZA7"/>
<sequence length="57" mass="6640">MPITAEVSPCRGTVRRRYSRGWITRRILQCRRWLQKMCMGRIGSLGIFIEGRRGGIC</sequence>
<protein>
    <submittedName>
        <fullName evidence="1">Auxin response factor 18-like</fullName>
    </submittedName>
</protein>
<name>A0A2P2NZA7_RHIMU</name>
<organism evidence="1">
    <name type="scientific">Rhizophora mucronata</name>
    <name type="common">Asiatic mangrove</name>
    <dbReference type="NCBI Taxonomy" id="61149"/>
    <lineage>
        <taxon>Eukaryota</taxon>
        <taxon>Viridiplantae</taxon>
        <taxon>Streptophyta</taxon>
        <taxon>Embryophyta</taxon>
        <taxon>Tracheophyta</taxon>
        <taxon>Spermatophyta</taxon>
        <taxon>Magnoliopsida</taxon>
        <taxon>eudicotyledons</taxon>
        <taxon>Gunneridae</taxon>
        <taxon>Pentapetalae</taxon>
        <taxon>rosids</taxon>
        <taxon>fabids</taxon>
        <taxon>Malpighiales</taxon>
        <taxon>Rhizophoraceae</taxon>
        <taxon>Rhizophora</taxon>
    </lineage>
</organism>
<reference evidence="1" key="1">
    <citation type="submission" date="2018-02" db="EMBL/GenBank/DDBJ databases">
        <title>Rhizophora mucronata_Transcriptome.</title>
        <authorList>
            <person name="Meera S.P."/>
            <person name="Sreeshan A."/>
            <person name="Augustine A."/>
        </authorList>
    </citation>
    <scope>NUCLEOTIDE SEQUENCE</scope>
    <source>
        <tissue evidence="1">Leaf</tissue>
    </source>
</reference>